<gene>
    <name evidence="2" type="ORF">OJAV_G00164300</name>
</gene>
<feature type="compositionally biased region" description="Basic residues" evidence="1">
    <location>
        <begin position="219"/>
        <end position="232"/>
    </location>
</feature>
<proteinExistence type="predicted"/>
<reference evidence="2 3" key="2">
    <citation type="submission" date="2019-01" db="EMBL/GenBank/DDBJ databases">
        <title>A chromosome length genome reference of the Java medaka (oryzias javanicus).</title>
        <authorList>
            <person name="Herpin A."/>
            <person name="Takehana Y."/>
            <person name="Naruse K."/>
            <person name="Ansai S."/>
            <person name="Kawaguchi M."/>
        </authorList>
    </citation>
    <scope>NUCLEOTIDE SEQUENCE [LARGE SCALE GENOMIC DNA]</scope>
    <source>
        <strain evidence="2">RS831</strain>
        <tissue evidence="2">Whole body</tissue>
    </source>
</reference>
<feature type="region of interest" description="Disordered" evidence="1">
    <location>
        <begin position="34"/>
        <end position="58"/>
    </location>
</feature>
<dbReference type="EMBL" id="CM012452">
    <property type="protein sequence ID" value="RVE63303.1"/>
    <property type="molecule type" value="Genomic_DNA"/>
</dbReference>
<protein>
    <submittedName>
        <fullName evidence="2">Uncharacterized protein</fullName>
    </submittedName>
</protein>
<evidence type="ECO:0000313" key="3">
    <source>
        <dbReference type="Proteomes" id="UP000283210"/>
    </source>
</evidence>
<evidence type="ECO:0000313" key="2">
    <source>
        <dbReference type="EMBL" id="RVE63303.1"/>
    </source>
</evidence>
<dbReference type="Proteomes" id="UP000283210">
    <property type="component" value="Chromosome 16"/>
</dbReference>
<accession>A0A3S2MAK1</accession>
<keyword evidence="3" id="KW-1185">Reference proteome</keyword>
<dbReference type="AlphaFoldDB" id="A0A3S2MAK1"/>
<name>A0A3S2MAK1_ORYJA</name>
<feature type="compositionally biased region" description="Basic residues" evidence="1">
    <location>
        <begin position="43"/>
        <end position="52"/>
    </location>
</feature>
<organism evidence="2 3">
    <name type="scientific">Oryzias javanicus</name>
    <name type="common">Javanese ricefish</name>
    <name type="synonym">Aplocheilus javanicus</name>
    <dbReference type="NCBI Taxonomy" id="123683"/>
    <lineage>
        <taxon>Eukaryota</taxon>
        <taxon>Metazoa</taxon>
        <taxon>Chordata</taxon>
        <taxon>Craniata</taxon>
        <taxon>Vertebrata</taxon>
        <taxon>Euteleostomi</taxon>
        <taxon>Actinopterygii</taxon>
        <taxon>Neopterygii</taxon>
        <taxon>Teleostei</taxon>
        <taxon>Neoteleostei</taxon>
        <taxon>Acanthomorphata</taxon>
        <taxon>Ovalentaria</taxon>
        <taxon>Atherinomorphae</taxon>
        <taxon>Beloniformes</taxon>
        <taxon>Adrianichthyidae</taxon>
        <taxon>Oryziinae</taxon>
        <taxon>Oryzias</taxon>
    </lineage>
</organism>
<reference evidence="2 3" key="1">
    <citation type="submission" date="2018-11" db="EMBL/GenBank/DDBJ databases">
        <authorList>
            <person name="Lopez-Roques C."/>
            <person name="Donnadieu C."/>
            <person name="Bouchez O."/>
            <person name="Klopp C."/>
            <person name="Cabau C."/>
            <person name="Zahm M."/>
        </authorList>
    </citation>
    <scope>NUCLEOTIDE SEQUENCE [LARGE SCALE GENOMIC DNA]</scope>
    <source>
        <strain evidence="2">RS831</strain>
        <tissue evidence="2">Whole body</tissue>
    </source>
</reference>
<evidence type="ECO:0000256" key="1">
    <source>
        <dbReference type="SAM" id="MobiDB-lite"/>
    </source>
</evidence>
<feature type="region of interest" description="Disordered" evidence="1">
    <location>
        <begin position="212"/>
        <end position="232"/>
    </location>
</feature>
<sequence>MCGLPAARLDCGGIAGRVFASALRRVRLRPPLEARARSGSVPSRRHVPHRHREHDGAVLRGRAAERGLHLDHPGNAQAGTAAGPARRLPVRALRVRLAQLVRLPVLRGGGAVVLRGAPHLLPHAPVPPAGPDPVHQLAADGVLPLLRGRRAHLHRLHHGGGEGRGSVRPHRCISVWFHSHLPDGRQHVDVLQRGLQPPGGVERVRCVRPERNPSERLGVRRRKLTGRRRRSS</sequence>